<evidence type="ECO:0000313" key="2">
    <source>
        <dbReference type="Proteomes" id="UP000095280"/>
    </source>
</evidence>
<sequence length="361" mass="38470">LNKELLYISAVRPAINGCFNTPLEQLQSPSQMRRPIKLQLNARPPLPQHGDDAPCRSRRSRVTWPTCRRADGRTRSGSSAGRLQPRMPEQFLSVARLKCQVVYFKTTSNQPCVEGQSEPWRCLQDELASCRARSQWFPVRRVPTAMHAAAVTYALRNWISFSRQRQCPGGNLLSDLWDSSVQRGRLLESAAAGPAGVVVQAEGAAAPARRCRVHSSSSVGAPNTGARRGPSTCAEDGAAAACRDRVGPEGGDKSAVDRQGRAGSSGSAVSRLRRKSAAAPVQLQGALPRRCLVIDQRVTSSRAAAGSAPRRAGGLRPARPVRPAGFKAVPPGCRVQAVGGRGEACGRSRAAASSKGVEGQT</sequence>
<evidence type="ECO:0000313" key="3">
    <source>
        <dbReference type="WBParaSite" id="maker-unitig_42932-snap-gene-0.2-mRNA-1"/>
    </source>
</evidence>
<organism evidence="2 3">
    <name type="scientific">Macrostomum lignano</name>
    <dbReference type="NCBI Taxonomy" id="282301"/>
    <lineage>
        <taxon>Eukaryota</taxon>
        <taxon>Metazoa</taxon>
        <taxon>Spiralia</taxon>
        <taxon>Lophotrochozoa</taxon>
        <taxon>Platyhelminthes</taxon>
        <taxon>Rhabditophora</taxon>
        <taxon>Macrostomorpha</taxon>
        <taxon>Macrostomida</taxon>
        <taxon>Macrostomidae</taxon>
        <taxon>Macrostomum</taxon>
    </lineage>
</organism>
<feature type="compositionally biased region" description="Low complexity" evidence="1">
    <location>
        <begin position="300"/>
        <end position="325"/>
    </location>
</feature>
<dbReference type="AlphaFoldDB" id="A0A1I8FQ79"/>
<feature type="compositionally biased region" description="Low complexity" evidence="1">
    <location>
        <begin position="261"/>
        <end position="270"/>
    </location>
</feature>
<feature type="compositionally biased region" description="Basic and acidic residues" evidence="1">
    <location>
        <begin position="242"/>
        <end position="260"/>
    </location>
</feature>
<dbReference type="WBParaSite" id="maker-unitig_42932-snap-gene-0.2-mRNA-1">
    <property type="protein sequence ID" value="maker-unitig_42932-snap-gene-0.2-mRNA-1"/>
    <property type="gene ID" value="maker-unitig_42932-snap-gene-0.2"/>
</dbReference>
<evidence type="ECO:0000256" key="1">
    <source>
        <dbReference type="SAM" id="MobiDB-lite"/>
    </source>
</evidence>
<protein>
    <submittedName>
        <fullName evidence="3">Uncharacterized protein</fullName>
    </submittedName>
</protein>
<feature type="region of interest" description="Disordered" evidence="1">
    <location>
        <begin position="210"/>
        <end position="280"/>
    </location>
</feature>
<reference evidence="3" key="1">
    <citation type="submission" date="2016-11" db="UniProtKB">
        <authorList>
            <consortium name="WormBaseParasite"/>
        </authorList>
    </citation>
    <scope>IDENTIFICATION</scope>
</reference>
<dbReference type="Proteomes" id="UP000095280">
    <property type="component" value="Unplaced"/>
</dbReference>
<proteinExistence type="predicted"/>
<accession>A0A1I8FQ79</accession>
<keyword evidence="2" id="KW-1185">Reference proteome</keyword>
<name>A0A1I8FQ79_9PLAT</name>
<feature type="region of interest" description="Disordered" evidence="1">
    <location>
        <begin position="300"/>
        <end position="361"/>
    </location>
</feature>